<keyword evidence="3" id="KW-1185">Reference proteome</keyword>
<reference evidence="2" key="2">
    <citation type="submission" date="2021-10" db="EMBL/GenBank/DDBJ databases">
        <title>Phylogenomics reveals ancestral predisposition of the termite-cultivated fungus Termitomyces towards a domesticated lifestyle.</title>
        <authorList>
            <person name="Auxier B."/>
            <person name="Grum-Grzhimaylo A."/>
            <person name="Cardenas M.E."/>
            <person name="Lodge J.D."/>
            <person name="Laessoe T."/>
            <person name="Pedersen O."/>
            <person name="Smith M.E."/>
            <person name="Kuyper T.W."/>
            <person name="Franco-Molano E.A."/>
            <person name="Baroni T.J."/>
            <person name="Aanen D.K."/>
        </authorList>
    </citation>
    <scope>NUCLEOTIDE SEQUENCE</scope>
    <source>
        <strain evidence="2">D49</strain>
    </source>
</reference>
<accession>A0A9P7KIK6</accession>
<dbReference type="Proteomes" id="UP000717328">
    <property type="component" value="Unassembled WGS sequence"/>
</dbReference>
<proteinExistence type="predicted"/>
<name>A0A9P7KIK6_9AGAR</name>
<dbReference type="AlphaFoldDB" id="A0A9P7KIK6"/>
<organism evidence="2 3">
    <name type="scientific">Sphagnurus paluster</name>
    <dbReference type="NCBI Taxonomy" id="117069"/>
    <lineage>
        <taxon>Eukaryota</taxon>
        <taxon>Fungi</taxon>
        <taxon>Dikarya</taxon>
        <taxon>Basidiomycota</taxon>
        <taxon>Agaricomycotina</taxon>
        <taxon>Agaricomycetes</taxon>
        <taxon>Agaricomycetidae</taxon>
        <taxon>Agaricales</taxon>
        <taxon>Tricholomatineae</taxon>
        <taxon>Lyophyllaceae</taxon>
        <taxon>Sphagnurus</taxon>
    </lineage>
</organism>
<comment type="caution">
    <text evidence="2">The sequence shown here is derived from an EMBL/GenBank/DDBJ whole genome shotgun (WGS) entry which is preliminary data.</text>
</comment>
<evidence type="ECO:0000256" key="1">
    <source>
        <dbReference type="SAM" id="MobiDB-lite"/>
    </source>
</evidence>
<protein>
    <submittedName>
        <fullName evidence="2">Uncharacterized protein</fullName>
    </submittedName>
</protein>
<dbReference type="EMBL" id="JABCKI010000322">
    <property type="protein sequence ID" value="KAG5650984.1"/>
    <property type="molecule type" value="Genomic_DNA"/>
</dbReference>
<evidence type="ECO:0000313" key="3">
    <source>
        <dbReference type="Proteomes" id="UP000717328"/>
    </source>
</evidence>
<feature type="region of interest" description="Disordered" evidence="1">
    <location>
        <begin position="104"/>
        <end position="142"/>
    </location>
</feature>
<gene>
    <name evidence="2" type="ORF">H0H81_010331</name>
</gene>
<reference evidence="2" key="1">
    <citation type="submission" date="2021-02" db="EMBL/GenBank/DDBJ databases">
        <authorList>
            <person name="Nieuwenhuis M."/>
            <person name="Van De Peppel L.J.J."/>
        </authorList>
    </citation>
    <scope>NUCLEOTIDE SEQUENCE</scope>
    <source>
        <strain evidence="2">D49</strain>
    </source>
</reference>
<feature type="compositionally biased region" description="Basic and acidic residues" evidence="1">
    <location>
        <begin position="106"/>
        <end position="142"/>
    </location>
</feature>
<sequence length="160" mass="18207">YPANDVAWRIHCWPSKGFKQTKRVDFKIPYPTLLDLIVVECTHENKSGYDLLNGQCYWFTAAVSSVLADIHGGVNSKRKAATDLVPTTAAGTYVGIPIQNQYPKEAPVEEKKKEIRKKLQEAAEKSEKAQRHDEQERENEELRRQLSQALWFGGVHANQL</sequence>
<feature type="non-terminal residue" evidence="2">
    <location>
        <position position="160"/>
    </location>
</feature>
<evidence type="ECO:0000313" key="2">
    <source>
        <dbReference type="EMBL" id="KAG5650984.1"/>
    </source>
</evidence>